<name>A0A1V4SUY6_9CLOT</name>
<keyword evidence="1" id="KW-1133">Transmembrane helix</keyword>
<feature type="transmembrane region" description="Helical" evidence="1">
    <location>
        <begin position="80"/>
        <end position="98"/>
    </location>
</feature>
<keyword evidence="1" id="KW-0472">Membrane</keyword>
<feature type="transmembrane region" description="Helical" evidence="1">
    <location>
        <begin position="119"/>
        <end position="137"/>
    </location>
</feature>
<proteinExistence type="predicted"/>
<dbReference type="RefSeq" id="WP_080023530.1">
    <property type="nucleotide sequence ID" value="NZ_LTAY01000059.1"/>
</dbReference>
<dbReference type="OrthoDB" id="9992673at2"/>
<dbReference type="EMBL" id="LTAY01000059">
    <property type="protein sequence ID" value="OPX47037.1"/>
    <property type="molecule type" value="Genomic_DNA"/>
</dbReference>
<protein>
    <submittedName>
        <fullName evidence="2">Uncharacterized protein</fullName>
    </submittedName>
</protein>
<evidence type="ECO:0000256" key="1">
    <source>
        <dbReference type="SAM" id="Phobius"/>
    </source>
</evidence>
<dbReference type="AlphaFoldDB" id="A0A1V4SUY6"/>
<organism evidence="2 3">
    <name type="scientific">Clostridium thermobutyricum DSM 4928</name>
    <dbReference type="NCBI Taxonomy" id="1121339"/>
    <lineage>
        <taxon>Bacteria</taxon>
        <taxon>Bacillati</taxon>
        <taxon>Bacillota</taxon>
        <taxon>Clostridia</taxon>
        <taxon>Eubacteriales</taxon>
        <taxon>Clostridiaceae</taxon>
        <taxon>Clostridium</taxon>
    </lineage>
</organism>
<keyword evidence="1" id="KW-0812">Transmembrane</keyword>
<accession>A0A1V4SUY6</accession>
<comment type="caution">
    <text evidence="2">The sequence shown here is derived from an EMBL/GenBank/DDBJ whole genome shotgun (WGS) entry which is preliminary data.</text>
</comment>
<gene>
    <name evidence="2" type="ORF">CLTHE_22760</name>
</gene>
<sequence length="138" mass="16088">MKCIWCGKRLDNDEIEKNIYYRELDMDESFHFCCENCKKDFIRYLNDVEKNKNKFLVGLFGLVFIYVVLNIVVSILKFEILSKGILIAFGCLFGILLIRFPYGIPETNKWIGIKNTIKVIRVMAIFIISASIIFGLIM</sequence>
<feature type="transmembrane region" description="Helical" evidence="1">
    <location>
        <begin position="55"/>
        <end position="74"/>
    </location>
</feature>
<reference evidence="2 3" key="1">
    <citation type="submission" date="2016-02" db="EMBL/GenBank/DDBJ databases">
        <title>Genome sequence of Clostridium thermobutyricum DSM 4928.</title>
        <authorList>
            <person name="Poehlein A."/>
            <person name="Daniel R."/>
        </authorList>
    </citation>
    <scope>NUCLEOTIDE SEQUENCE [LARGE SCALE GENOMIC DNA]</scope>
    <source>
        <strain evidence="2 3">DSM 4928</strain>
    </source>
</reference>
<dbReference type="Proteomes" id="UP000191448">
    <property type="component" value="Unassembled WGS sequence"/>
</dbReference>
<evidence type="ECO:0000313" key="2">
    <source>
        <dbReference type="EMBL" id="OPX47037.1"/>
    </source>
</evidence>
<evidence type="ECO:0000313" key="3">
    <source>
        <dbReference type="Proteomes" id="UP000191448"/>
    </source>
</evidence>